<evidence type="ECO:0000256" key="7">
    <source>
        <dbReference type="ARBA" id="ARBA00022490"/>
    </source>
</evidence>
<dbReference type="GO" id="GO:0009089">
    <property type="term" value="P:lysine biosynthetic process via diaminopimelate"/>
    <property type="evidence" value="ECO:0007669"/>
    <property type="project" value="UniProtKB-UniPathway"/>
</dbReference>
<dbReference type="EC" id="3.5.1.18" evidence="5"/>
<dbReference type="GO" id="GO:0046872">
    <property type="term" value="F:metal ion binding"/>
    <property type="evidence" value="ECO:0007669"/>
    <property type="project" value="UniProtKB-KW"/>
</dbReference>
<dbReference type="GO" id="GO:0008777">
    <property type="term" value="F:acetylornithine deacetylase activity"/>
    <property type="evidence" value="ECO:0007669"/>
    <property type="project" value="TreeGrafter"/>
</dbReference>
<dbReference type="GO" id="GO:0006526">
    <property type="term" value="P:L-arginine biosynthetic process"/>
    <property type="evidence" value="ECO:0007669"/>
    <property type="project" value="UniProtKB-KW"/>
</dbReference>
<feature type="domain" description="Peptidase M20 dimerisation" evidence="15">
    <location>
        <begin position="175"/>
        <end position="273"/>
    </location>
</feature>
<dbReference type="CDD" id="cd03894">
    <property type="entry name" value="M20_ArgE"/>
    <property type="match status" value="1"/>
</dbReference>
<reference evidence="16 17" key="1">
    <citation type="submission" date="2015-11" db="EMBL/GenBank/DDBJ databases">
        <title>Genomic analysis of 38 Legionella species identifies large and diverse effector repertoires.</title>
        <authorList>
            <person name="Burstein D."/>
            <person name="Amaro F."/>
            <person name="Zusman T."/>
            <person name="Lifshitz Z."/>
            <person name="Cohen O."/>
            <person name="Gilbert J.A."/>
            <person name="Pupko T."/>
            <person name="Shuman H.A."/>
            <person name="Segal G."/>
        </authorList>
    </citation>
    <scope>NUCLEOTIDE SEQUENCE [LARGE SCALE GENOMIC DNA]</scope>
    <source>
        <strain evidence="16 17">Oak Ridge-10</strain>
    </source>
</reference>
<dbReference type="Gene3D" id="3.30.70.360">
    <property type="match status" value="1"/>
</dbReference>
<dbReference type="PANTHER" id="PTHR43808">
    <property type="entry name" value="ACETYLORNITHINE DEACETYLASE"/>
    <property type="match status" value="1"/>
</dbReference>
<evidence type="ECO:0000256" key="4">
    <source>
        <dbReference type="ARBA" id="ARBA00005691"/>
    </source>
</evidence>
<dbReference type="Pfam" id="PF01546">
    <property type="entry name" value="Peptidase_M20"/>
    <property type="match status" value="1"/>
</dbReference>
<dbReference type="Gene3D" id="3.40.630.10">
    <property type="entry name" value="Zn peptidases"/>
    <property type="match status" value="1"/>
</dbReference>
<dbReference type="PANTHER" id="PTHR43808:SF31">
    <property type="entry name" value="N-ACETYL-L-CITRULLINE DEACETYLASE"/>
    <property type="match status" value="1"/>
</dbReference>
<evidence type="ECO:0000256" key="8">
    <source>
        <dbReference type="ARBA" id="ARBA00022571"/>
    </source>
</evidence>
<comment type="cofactor">
    <cofactor evidence="1">
        <name>Co(2+)</name>
        <dbReference type="ChEBI" id="CHEBI:48828"/>
    </cofactor>
</comment>
<keyword evidence="12" id="KW-0862">Zinc</keyword>
<dbReference type="SUPFAM" id="SSF55031">
    <property type="entry name" value="Bacterial exopeptidase dimerisation domain"/>
    <property type="match status" value="1"/>
</dbReference>
<evidence type="ECO:0000259" key="15">
    <source>
        <dbReference type="Pfam" id="PF07687"/>
    </source>
</evidence>
<evidence type="ECO:0000256" key="6">
    <source>
        <dbReference type="ARBA" id="ARBA00016853"/>
    </source>
</evidence>
<dbReference type="AlphaFoldDB" id="A0A0W0X4K6"/>
<dbReference type="Pfam" id="PF07687">
    <property type="entry name" value="M20_dimer"/>
    <property type="match status" value="1"/>
</dbReference>
<dbReference type="PROSITE" id="PS00759">
    <property type="entry name" value="ARGE_DAPE_CPG2_2"/>
    <property type="match status" value="1"/>
</dbReference>
<keyword evidence="11 16" id="KW-0378">Hydrolase</keyword>
<protein>
    <recommendedName>
        <fullName evidence="6">Probable succinyl-diaminopimelate desuccinylase</fullName>
        <ecNumber evidence="5">3.5.1.18</ecNumber>
    </recommendedName>
</protein>
<evidence type="ECO:0000256" key="12">
    <source>
        <dbReference type="ARBA" id="ARBA00022833"/>
    </source>
</evidence>
<dbReference type="RefSeq" id="WP_025385603.1">
    <property type="nucleotide sequence ID" value="NZ_LCUA01000032.1"/>
</dbReference>
<evidence type="ECO:0000313" key="17">
    <source>
        <dbReference type="Proteomes" id="UP000054858"/>
    </source>
</evidence>
<keyword evidence="9" id="KW-0028">Amino-acid biosynthesis</keyword>
<comment type="caution">
    <text evidence="16">The sequence shown here is derived from an EMBL/GenBank/DDBJ whole genome shotgun (WGS) entry which is preliminary data.</text>
</comment>
<dbReference type="InterPro" id="IPR010169">
    <property type="entry name" value="AcOrn-deacetyl"/>
</dbReference>
<comment type="similarity">
    <text evidence="4">Belongs to the peptidase M20A family. ArgE subfamily.</text>
</comment>
<dbReference type="NCBIfam" id="TIGR01892">
    <property type="entry name" value="AcOrn-deacetyl"/>
    <property type="match status" value="1"/>
</dbReference>
<comment type="catalytic activity">
    <reaction evidence="14">
        <text>N-succinyl-(2S,6S)-2,6-diaminopimelate + H2O = (2S,6S)-2,6-diaminopimelate + succinate</text>
        <dbReference type="Rhea" id="RHEA:22608"/>
        <dbReference type="ChEBI" id="CHEBI:15377"/>
        <dbReference type="ChEBI" id="CHEBI:30031"/>
        <dbReference type="ChEBI" id="CHEBI:57609"/>
        <dbReference type="ChEBI" id="CHEBI:58087"/>
        <dbReference type="EC" id="3.5.1.18"/>
    </reaction>
</comment>
<evidence type="ECO:0000256" key="5">
    <source>
        <dbReference type="ARBA" id="ARBA00011921"/>
    </source>
</evidence>
<dbReference type="GO" id="GO:0009014">
    <property type="term" value="F:succinyl-diaminopimelate desuccinylase activity"/>
    <property type="evidence" value="ECO:0007669"/>
    <property type="project" value="UniProtKB-EC"/>
</dbReference>
<name>A0A0W0X4K6_9GAMM</name>
<keyword evidence="7" id="KW-0963">Cytoplasm</keyword>
<evidence type="ECO:0000256" key="14">
    <source>
        <dbReference type="ARBA" id="ARBA00051301"/>
    </source>
</evidence>
<accession>A0A0W0X4K6</accession>
<dbReference type="PATRIC" id="fig|29423.5.peg.996"/>
<dbReference type="InterPro" id="IPR002933">
    <property type="entry name" value="Peptidase_M20"/>
</dbReference>
<organism evidence="16 17">
    <name type="scientific">Legionella oakridgensis</name>
    <dbReference type="NCBI Taxonomy" id="29423"/>
    <lineage>
        <taxon>Bacteria</taxon>
        <taxon>Pseudomonadati</taxon>
        <taxon>Pseudomonadota</taxon>
        <taxon>Gammaproteobacteria</taxon>
        <taxon>Legionellales</taxon>
        <taxon>Legionellaceae</taxon>
        <taxon>Legionella</taxon>
    </lineage>
</organism>
<comment type="cofactor">
    <cofactor evidence="2">
        <name>Zn(2+)</name>
        <dbReference type="ChEBI" id="CHEBI:29105"/>
    </cofactor>
</comment>
<dbReference type="InterPro" id="IPR001261">
    <property type="entry name" value="ArgE/DapE_CS"/>
</dbReference>
<keyword evidence="13" id="KW-0170">Cobalt</keyword>
<gene>
    <name evidence="16" type="ORF">Loak_0948</name>
</gene>
<evidence type="ECO:0000313" key="16">
    <source>
        <dbReference type="EMBL" id="KTD39522.1"/>
    </source>
</evidence>
<dbReference type="NCBIfam" id="TIGR01910">
    <property type="entry name" value="DapE-ArgE"/>
    <property type="match status" value="1"/>
</dbReference>
<comment type="pathway">
    <text evidence="3">Amino-acid biosynthesis; L-lysine biosynthesis via DAP pathway; LL-2,6-diaminopimelate from (S)-tetrahydrodipicolinate (succinylase route): step 3/3.</text>
</comment>
<evidence type="ECO:0000256" key="2">
    <source>
        <dbReference type="ARBA" id="ARBA00001947"/>
    </source>
</evidence>
<sequence length="377" mass="41920">MTVIKPGYKELLAKFIAFNTVSSQSNLPFIDCLATYLQQHQFETNYYYNEDKSKANLIAVIGPKDERGILLSGHTDVVPVAEQHWYASPFQLIEKDNRLIGRGTADMKGFLAVVCDVVGTMDLNRLKKPLYLVFTYDEEIGCFGAKALQKKLAELATSIEFALIGEPTNYTLVNAHKSLQATRTEFVGQPAHSSCPHLGHSAIMAAADFLQKLPSVMPMEEDKRFNPSRTTFNAGSIHGGNALNIIAEHCQIDWECRPLPQINIQQINKSVESMSQIIRTCSQVEIKNHVISFVPGLTASGNQTAIQILQQFLPEGIKVTTVPFVTEAGLFQQASIPTVVFGPGEIEQAHQPNESICIDALERYRQFLVDLIAYYCH</sequence>
<keyword evidence="10" id="KW-0479">Metal-binding</keyword>
<evidence type="ECO:0000256" key="10">
    <source>
        <dbReference type="ARBA" id="ARBA00022723"/>
    </source>
</evidence>
<keyword evidence="8" id="KW-0055">Arginine biosynthesis</keyword>
<dbReference type="UniPathway" id="UPA00034">
    <property type="reaction ID" value="UER00021"/>
</dbReference>
<dbReference type="InterPro" id="IPR050072">
    <property type="entry name" value="Peptidase_M20A"/>
</dbReference>
<proteinExistence type="inferred from homology"/>
<evidence type="ECO:0000256" key="9">
    <source>
        <dbReference type="ARBA" id="ARBA00022605"/>
    </source>
</evidence>
<dbReference type="SUPFAM" id="SSF53187">
    <property type="entry name" value="Zn-dependent exopeptidases"/>
    <property type="match status" value="1"/>
</dbReference>
<dbReference type="Proteomes" id="UP000054858">
    <property type="component" value="Unassembled WGS sequence"/>
</dbReference>
<evidence type="ECO:0000256" key="3">
    <source>
        <dbReference type="ARBA" id="ARBA00005130"/>
    </source>
</evidence>
<dbReference type="InterPro" id="IPR010182">
    <property type="entry name" value="ArgE/DapE"/>
</dbReference>
<dbReference type="EMBL" id="LNYP01000019">
    <property type="protein sequence ID" value="KTD39522.1"/>
    <property type="molecule type" value="Genomic_DNA"/>
</dbReference>
<evidence type="ECO:0000256" key="11">
    <source>
        <dbReference type="ARBA" id="ARBA00022801"/>
    </source>
</evidence>
<evidence type="ECO:0000256" key="13">
    <source>
        <dbReference type="ARBA" id="ARBA00023285"/>
    </source>
</evidence>
<evidence type="ECO:0000256" key="1">
    <source>
        <dbReference type="ARBA" id="ARBA00001941"/>
    </source>
</evidence>
<dbReference type="PROSITE" id="PS00758">
    <property type="entry name" value="ARGE_DAPE_CPG2_1"/>
    <property type="match status" value="1"/>
</dbReference>
<dbReference type="InterPro" id="IPR011650">
    <property type="entry name" value="Peptidase_M20_dimer"/>
</dbReference>
<dbReference type="InterPro" id="IPR036264">
    <property type="entry name" value="Bact_exopeptidase_dim_dom"/>
</dbReference>